<dbReference type="SUPFAM" id="SSF52540">
    <property type="entry name" value="P-loop containing nucleoside triphosphate hydrolases"/>
    <property type="match status" value="1"/>
</dbReference>
<evidence type="ECO:0000256" key="1">
    <source>
        <dbReference type="ARBA" id="ARBA00022741"/>
    </source>
</evidence>
<dbReference type="PANTHER" id="PTHR46487">
    <property type="entry name" value="DNA REPAIR PROTEIN XRCC3"/>
    <property type="match status" value="1"/>
</dbReference>
<evidence type="ECO:0000256" key="2">
    <source>
        <dbReference type="ARBA" id="ARBA00022840"/>
    </source>
</evidence>
<protein>
    <recommendedName>
        <fullName evidence="3">RecA family profile 1 domain-containing protein</fullName>
    </recommendedName>
</protein>
<dbReference type="PIRSF" id="PIRSF005856">
    <property type="entry name" value="Rad51"/>
    <property type="match status" value="1"/>
</dbReference>
<dbReference type="InterPro" id="IPR020588">
    <property type="entry name" value="RecA_ATP-bd"/>
</dbReference>
<dbReference type="PROSITE" id="PS50162">
    <property type="entry name" value="RECA_2"/>
    <property type="match status" value="1"/>
</dbReference>
<dbReference type="InterPro" id="IPR027417">
    <property type="entry name" value="P-loop_NTPase"/>
</dbReference>
<keyword evidence="2" id="KW-0067">ATP-binding</keyword>
<dbReference type="Proteomes" id="UP001648503">
    <property type="component" value="Unassembled WGS sequence"/>
</dbReference>
<evidence type="ECO:0000313" key="5">
    <source>
        <dbReference type="Proteomes" id="UP001648503"/>
    </source>
</evidence>
<sequence>MADWPRAPVIAGQGVVGDRLSFGDRVLDDTFGGGLATGSVYELFGPASAGKTQLALQLALRVQMPLSAGGLDGGLYLGAMYISTDKNFPSGRLLELSRFLQTPSLSFVPKNKDIMTDRVYVLRVGDLETQRHLILYQLEQHMLQNNIRLVVVDSIANSMRIDAGSDIVELQERNQCMAEILTALKRLATQLCAVVLCVNQVCWKPDTKHNTSNSYIIRGKERIVASSDGMHEYLRRISHVRPTMSDVLSVYMNTSFFLDREAQGEYPLNESALRHIIVVYSPYLISGTECKLRIHKQGIIGEK</sequence>
<keyword evidence="5" id="KW-1185">Reference proteome</keyword>
<reference evidence="4 5" key="1">
    <citation type="submission" date="2021-02" db="EMBL/GenBank/DDBJ databases">
        <title>Variation within the Batrachochytrium salamandrivorans European outbreak.</title>
        <authorList>
            <person name="Kelly M."/>
            <person name="Pasmans F."/>
            <person name="Shea T.P."/>
            <person name="Munoz J.F."/>
            <person name="Carranza S."/>
            <person name="Cuomo C.A."/>
            <person name="Martel A."/>
        </authorList>
    </citation>
    <scope>NUCLEOTIDE SEQUENCE [LARGE SCALE GENOMIC DNA]</scope>
    <source>
        <strain evidence="4 5">AMFP18/2</strain>
    </source>
</reference>
<evidence type="ECO:0000259" key="3">
    <source>
        <dbReference type="PROSITE" id="PS50162"/>
    </source>
</evidence>
<proteinExistence type="predicted"/>
<dbReference type="PANTHER" id="PTHR46487:SF1">
    <property type="entry name" value="DNA REPAIR PROTEIN XRCC3"/>
    <property type="match status" value="1"/>
</dbReference>
<evidence type="ECO:0000313" key="4">
    <source>
        <dbReference type="EMBL" id="KAH6599674.1"/>
    </source>
</evidence>
<dbReference type="EMBL" id="JAFCIX010000062">
    <property type="protein sequence ID" value="KAH6599674.1"/>
    <property type="molecule type" value="Genomic_DNA"/>
</dbReference>
<accession>A0ABQ8FKM2</accession>
<keyword evidence="1" id="KW-0547">Nucleotide-binding</keyword>
<dbReference type="Pfam" id="PF08423">
    <property type="entry name" value="Rad51"/>
    <property type="match status" value="1"/>
</dbReference>
<organism evidence="4 5">
    <name type="scientific">Batrachochytrium salamandrivorans</name>
    <dbReference type="NCBI Taxonomy" id="1357716"/>
    <lineage>
        <taxon>Eukaryota</taxon>
        <taxon>Fungi</taxon>
        <taxon>Fungi incertae sedis</taxon>
        <taxon>Chytridiomycota</taxon>
        <taxon>Chytridiomycota incertae sedis</taxon>
        <taxon>Chytridiomycetes</taxon>
        <taxon>Rhizophydiales</taxon>
        <taxon>Rhizophydiales incertae sedis</taxon>
        <taxon>Batrachochytrium</taxon>
    </lineage>
</organism>
<comment type="caution">
    <text evidence="4">The sequence shown here is derived from an EMBL/GenBank/DDBJ whole genome shotgun (WGS) entry which is preliminary data.</text>
</comment>
<dbReference type="Gene3D" id="3.40.50.300">
    <property type="entry name" value="P-loop containing nucleotide triphosphate hydrolases"/>
    <property type="match status" value="1"/>
</dbReference>
<name>A0ABQ8FKM2_9FUNG</name>
<feature type="domain" description="RecA family profile 1" evidence="3">
    <location>
        <begin position="16"/>
        <end position="201"/>
    </location>
</feature>
<gene>
    <name evidence="4" type="ORF">BASA50_002871</name>
</gene>
<dbReference type="InterPro" id="IPR013632">
    <property type="entry name" value="Rad51_C"/>
</dbReference>
<dbReference type="InterPro" id="IPR016467">
    <property type="entry name" value="DNA_recomb/repair_RecA-like"/>
</dbReference>